<name>A0A345STP0_9ACTN</name>
<dbReference type="InterPro" id="IPR045443">
    <property type="entry name" value="DUF6504"/>
</dbReference>
<evidence type="ECO:0000259" key="1">
    <source>
        <dbReference type="Pfam" id="PF20114"/>
    </source>
</evidence>
<dbReference type="RefSeq" id="WP_111494221.1">
    <property type="nucleotide sequence ID" value="NZ_CP031264.1"/>
</dbReference>
<feature type="domain" description="DUF6504" evidence="1">
    <location>
        <begin position="1"/>
        <end position="115"/>
    </location>
</feature>
<dbReference type="Proteomes" id="UP000249340">
    <property type="component" value="Chromosome"/>
</dbReference>
<dbReference type="Pfam" id="PF20114">
    <property type="entry name" value="DUF6504"/>
    <property type="match status" value="1"/>
</dbReference>
<keyword evidence="3" id="KW-1185">Reference proteome</keyword>
<gene>
    <name evidence="2" type="ORF">C7M71_006190</name>
</gene>
<dbReference type="KEGG" id="stri:C7M71_006190"/>
<reference evidence="3" key="1">
    <citation type="submission" date="2018-07" db="EMBL/GenBank/DDBJ databases">
        <title>Streptacidiphilus bronchialis DSM 106435 chromosome.</title>
        <authorList>
            <person name="Batra D."/>
            <person name="Gulvik C.A."/>
        </authorList>
    </citation>
    <scope>NUCLEOTIDE SEQUENCE [LARGE SCALE GENOMIC DNA]</scope>
    <source>
        <strain evidence="3">DSM 106435</strain>
    </source>
</reference>
<dbReference type="EMBL" id="CP031264">
    <property type="protein sequence ID" value="AXI77095.1"/>
    <property type="molecule type" value="Genomic_DNA"/>
</dbReference>
<evidence type="ECO:0000313" key="3">
    <source>
        <dbReference type="Proteomes" id="UP000249340"/>
    </source>
</evidence>
<organism evidence="2 3">
    <name type="scientific">Peterkaempfera bronchialis</name>
    <dbReference type="NCBI Taxonomy" id="2126346"/>
    <lineage>
        <taxon>Bacteria</taxon>
        <taxon>Bacillati</taxon>
        <taxon>Actinomycetota</taxon>
        <taxon>Actinomycetes</taxon>
        <taxon>Kitasatosporales</taxon>
        <taxon>Streptomycetaceae</taxon>
        <taxon>Peterkaempfera</taxon>
    </lineage>
</organism>
<dbReference type="OrthoDB" id="5243842at2"/>
<proteinExistence type="predicted"/>
<sequence>MTRRHADPVEVRGTGDRPTHFLWRDRVYAVREVLGHWKESGPWWEEARRIGASGAAGRTRPVAEAPPTSALGRCIRTEREVWRVEASPGRAFAVGVYELSRDPEAGRWTLTRTTD</sequence>
<dbReference type="AlphaFoldDB" id="A0A345STP0"/>
<protein>
    <recommendedName>
        <fullName evidence="1">DUF6504 domain-containing protein</fullName>
    </recommendedName>
</protein>
<accession>A0A345STP0</accession>
<evidence type="ECO:0000313" key="2">
    <source>
        <dbReference type="EMBL" id="AXI77095.1"/>
    </source>
</evidence>